<evidence type="ECO:0000256" key="1">
    <source>
        <dbReference type="ARBA" id="ARBA00001947"/>
    </source>
</evidence>
<evidence type="ECO:0000256" key="6">
    <source>
        <dbReference type="ARBA" id="ARBA00023027"/>
    </source>
</evidence>
<dbReference type="SMART" id="SM00829">
    <property type="entry name" value="PKS_ER"/>
    <property type="match status" value="1"/>
</dbReference>
<dbReference type="EMBL" id="ML213504">
    <property type="protein sequence ID" value="TFK55438.1"/>
    <property type="molecule type" value="Genomic_DNA"/>
</dbReference>
<dbReference type="SUPFAM" id="SSF51735">
    <property type="entry name" value="NAD(P)-binding Rossmann-fold domains"/>
    <property type="match status" value="1"/>
</dbReference>
<dbReference type="PANTHER" id="PTHR42940:SF7">
    <property type="entry name" value="ALCOHOL DEHYDROGENASE-LIKE N-TERMINAL DOMAIN-CONTAINING PROTEIN"/>
    <property type="match status" value="1"/>
</dbReference>
<evidence type="ECO:0000256" key="4">
    <source>
        <dbReference type="ARBA" id="ARBA00022833"/>
    </source>
</evidence>
<dbReference type="STRING" id="5364.A0A5C3NH94"/>
<feature type="domain" description="Enoyl reductase (ER)" evidence="7">
    <location>
        <begin position="19"/>
        <end position="339"/>
    </location>
</feature>
<dbReference type="Pfam" id="PF08240">
    <property type="entry name" value="ADH_N"/>
    <property type="match status" value="1"/>
</dbReference>
<keyword evidence="9" id="KW-1185">Reference proteome</keyword>
<dbReference type="SUPFAM" id="SSF50129">
    <property type="entry name" value="GroES-like"/>
    <property type="match status" value="1"/>
</dbReference>
<evidence type="ECO:0000313" key="8">
    <source>
        <dbReference type="EMBL" id="TFK55438.1"/>
    </source>
</evidence>
<evidence type="ECO:0000256" key="3">
    <source>
        <dbReference type="ARBA" id="ARBA00022723"/>
    </source>
</evidence>
<comment type="similarity">
    <text evidence="2">Belongs to the zinc-containing alcohol dehydrogenase family.</text>
</comment>
<dbReference type="InterPro" id="IPR013149">
    <property type="entry name" value="ADH-like_C"/>
</dbReference>
<evidence type="ECO:0000313" key="9">
    <source>
        <dbReference type="Proteomes" id="UP000305948"/>
    </source>
</evidence>
<dbReference type="FunFam" id="3.40.50.720:FF:000039">
    <property type="entry name" value="Alcohol dehydrogenase AdhP"/>
    <property type="match status" value="1"/>
</dbReference>
<dbReference type="AlphaFoldDB" id="A0A5C3NH94"/>
<protein>
    <submittedName>
        <fullName evidence="8">GroES-like protein</fullName>
    </submittedName>
</protein>
<dbReference type="Proteomes" id="UP000305948">
    <property type="component" value="Unassembled WGS sequence"/>
</dbReference>
<dbReference type="Gene3D" id="3.40.50.720">
    <property type="entry name" value="NAD(P)-binding Rossmann-like Domain"/>
    <property type="match status" value="1"/>
</dbReference>
<dbReference type="PANTHER" id="PTHR42940">
    <property type="entry name" value="ALCOHOL DEHYDROGENASE 1-RELATED"/>
    <property type="match status" value="1"/>
</dbReference>
<reference evidence="8 9" key="1">
    <citation type="journal article" date="2019" name="Nat. Ecol. Evol.">
        <title>Megaphylogeny resolves global patterns of mushroom evolution.</title>
        <authorList>
            <person name="Varga T."/>
            <person name="Krizsan K."/>
            <person name="Foldi C."/>
            <person name="Dima B."/>
            <person name="Sanchez-Garcia M."/>
            <person name="Sanchez-Ramirez S."/>
            <person name="Szollosi G.J."/>
            <person name="Szarkandi J.G."/>
            <person name="Papp V."/>
            <person name="Albert L."/>
            <person name="Andreopoulos W."/>
            <person name="Angelini C."/>
            <person name="Antonin V."/>
            <person name="Barry K.W."/>
            <person name="Bougher N.L."/>
            <person name="Buchanan P."/>
            <person name="Buyck B."/>
            <person name="Bense V."/>
            <person name="Catcheside P."/>
            <person name="Chovatia M."/>
            <person name="Cooper J."/>
            <person name="Damon W."/>
            <person name="Desjardin D."/>
            <person name="Finy P."/>
            <person name="Geml J."/>
            <person name="Haridas S."/>
            <person name="Hughes K."/>
            <person name="Justo A."/>
            <person name="Karasinski D."/>
            <person name="Kautmanova I."/>
            <person name="Kiss B."/>
            <person name="Kocsube S."/>
            <person name="Kotiranta H."/>
            <person name="LaButti K.M."/>
            <person name="Lechner B.E."/>
            <person name="Liimatainen K."/>
            <person name="Lipzen A."/>
            <person name="Lukacs Z."/>
            <person name="Mihaltcheva S."/>
            <person name="Morgado L.N."/>
            <person name="Niskanen T."/>
            <person name="Noordeloos M.E."/>
            <person name="Ohm R.A."/>
            <person name="Ortiz-Santana B."/>
            <person name="Ovrebo C."/>
            <person name="Racz N."/>
            <person name="Riley R."/>
            <person name="Savchenko A."/>
            <person name="Shiryaev A."/>
            <person name="Soop K."/>
            <person name="Spirin V."/>
            <person name="Szebenyi C."/>
            <person name="Tomsovsky M."/>
            <person name="Tulloss R.E."/>
            <person name="Uehling J."/>
            <person name="Grigoriev I.V."/>
            <person name="Vagvolgyi C."/>
            <person name="Papp T."/>
            <person name="Martin F.M."/>
            <person name="Miettinen O."/>
            <person name="Hibbett D.S."/>
            <person name="Nagy L.G."/>
        </authorList>
    </citation>
    <scope>NUCLEOTIDE SEQUENCE [LARGE SCALE GENOMIC DNA]</scope>
    <source>
        <strain evidence="8 9">OMC1185</strain>
    </source>
</reference>
<proteinExistence type="inferred from homology"/>
<dbReference type="InterPro" id="IPR036291">
    <property type="entry name" value="NAD(P)-bd_dom_sf"/>
</dbReference>
<evidence type="ECO:0000256" key="5">
    <source>
        <dbReference type="ARBA" id="ARBA00023002"/>
    </source>
</evidence>
<dbReference type="InterPro" id="IPR011032">
    <property type="entry name" value="GroES-like_sf"/>
</dbReference>
<evidence type="ECO:0000259" key="7">
    <source>
        <dbReference type="SMART" id="SM00829"/>
    </source>
</evidence>
<keyword evidence="4" id="KW-0862">Zinc</keyword>
<keyword evidence="6" id="KW-0520">NAD</keyword>
<name>A0A5C3NH94_9AGAM</name>
<dbReference type="InterPro" id="IPR013154">
    <property type="entry name" value="ADH-like_N"/>
</dbReference>
<dbReference type="GO" id="GO:0005737">
    <property type="term" value="C:cytoplasm"/>
    <property type="evidence" value="ECO:0007669"/>
    <property type="project" value="TreeGrafter"/>
</dbReference>
<organism evidence="8 9">
    <name type="scientific">Heliocybe sulcata</name>
    <dbReference type="NCBI Taxonomy" id="5364"/>
    <lineage>
        <taxon>Eukaryota</taxon>
        <taxon>Fungi</taxon>
        <taxon>Dikarya</taxon>
        <taxon>Basidiomycota</taxon>
        <taxon>Agaricomycotina</taxon>
        <taxon>Agaricomycetes</taxon>
        <taxon>Gloeophyllales</taxon>
        <taxon>Gloeophyllaceae</taxon>
        <taxon>Heliocybe</taxon>
    </lineage>
</organism>
<dbReference type="GO" id="GO:0046872">
    <property type="term" value="F:metal ion binding"/>
    <property type="evidence" value="ECO:0007669"/>
    <property type="project" value="UniProtKB-KW"/>
</dbReference>
<keyword evidence="5" id="KW-0560">Oxidoreductase</keyword>
<sequence>MASFKPPATYKAVAVTKLGVFEMVEKQWRAPEPGEIAVKVLACGICRTDDWIRTQVMPTGFPRVPGHEVVGDCVAVHPSEKVWKVGDRVGSGWHGGQCNTCNRCRVGDVVTCPDENVNGLSQDGGWAEYVILKSEGVSSIPRDMDPAEAAPLFCAGVTTYNGLRHMDTRAGDIAAVQGIGGLGHMAIQFCRAMGFRTVALSSGPSKADLAKSLGAHTYLDSSTTNQAEELQKLGGADLLVLTAPYPYAMNSLIMGVKPGGTILVMALSTDNLNLPIAVVVSQKLTVRGWKVGNAKDCEDTVRFAQLTGVKAHIQKFSLDDALKGFDGMMDGSVKFRAVIVP</sequence>
<keyword evidence="3" id="KW-0479">Metal-binding</keyword>
<accession>A0A5C3NH94</accession>
<dbReference type="InterPro" id="IPR020843">
    <property type="entry name" value="ER"/>
</dbReference>
<dbReference type="OrthoDB" id="1560166at2759"/>
<evidence type="ECO:0000256" key="2">
    <source>
        <dbReference type="ARBA" id="ARBA00008072"/>
    </source>
</evidence>
<dbReference type="GO" id="GO:0004022">
    <property type="term" value="F:alcohol dehydrogenase (NAD+) activity"/>
    <property type="evidence" value="ECO:0007669"/>
    <property type="project" value="TreeGrafter"/>
</dbReference>
<gene>
    <name evidence="8" type="ORF">OE88DRAFT_1622157</name>
</gene>
<dbReference type="Gene3D" id="3.90.180.10">
    <property type="entry name" value="Medium-chain alcohol dehydrogenases, catalytic domain"/>
    <property type="match status" value="1"/>
</dbReference>
<dbReference type="Pfam" id="PF00107">
    <property type="entry name" value="ADH_zinc_N"/>
    <property type="match status" value="1"/>
</dbReference>
<comment type="cofactor">
    <cofactor evidence="1">
        <name>Zn(2+)</name>
        <dbReference type="ChEBI" id="CHEBI:29105"/>
    </cofactor>
</comment>